<gene>
    <name evidence="1" type="ORF">HMPREF0645_1276</name>
</gene>
<dbReference type="Proteomes" id="UP000003160">
    <property type="component" value="Unassembled WGS sequence"/>
</dbReference>
<proteinExistence type="predicted"/>
<reference evidence="1 2" key="1">
    <citation type="submission" date="2009-10" db="EMBL/GenBank/DDBJ databases">
        <authorList>
            <person name="Qin X."/>
            <person name="Bachman B."/>
            <person name="Battles P."/>
            <person name="Bell A."/>
            <person name="Bess C."/>
            <person name="Bickham C."/>
            <person name="Chaboub L."/>
            <person name="Chen D."/>
            <person name="Coyle M."/>
            <person name="Deiros D.R."/>
            <person name="Dinh H."/>
            <person name="Forbes L."/>
            <person name="Fowler G."/>
            <person name="Francisco L."/>
            <person name="Fu Q."/>
            <person name="Gubbala S."/>
            <person name="Hale W."/>
            <person name="Han Y."/>
            <person name="Hemphill L."/>
            <person name="Highlander S.K."/>
            <person name="Hirani K."/>
            <person name="Hogues M."/>
            <person name="Jackson L."/>
            <person name="Jakkamsetti A."/>
            <person name="Javaid M."/>
            <person name="Jiang H."/>
            <person name="Korchina V."/>
            <person name="Kovar C."/>
            <person name="Lara F."/>
            <person name="Lee S."/>
            <person name="Mata R."/>
            <person name="Mathew T."/>
            <person name="Moen C."/>
            <person name="Morales K."/>
            <person name="Munidasa M."/>
            <person name="Nazareth L."/>
            <person name="Ngo R."/>
            <person name="Nguyen L."/>
            <person name="Okwuonu G."/>
            <person name="Ongeri F."/>
            <person name="Patil S."/>
            <person name="Petrosino J."/>
            <person name="Pham C."/>
            <person name="Pham P."/>
            <person name="Pu L.-L."/>
            <person name="Puazo M."/>
            <person name="Raj R."/>
            <person name="Reid J."/>
            <person name="Rouhana J."/>
            <person name="Saada N."/>
            <person name="Shang Y."/>
            <person name="Simmons D."/>
            <person name="Thornton R."/>
            <person name="Warren J."/>
            <person name="Weissenberger G."/>
            <person name="Zhang J."/>
            <person name="Zhang L."/>
            <person name="Zhou C."/>
            <person name="Zhu D."/>
            <person name="Muzny D."/>
            <person name="Worley K."/>
            <person name="Gibbs R."/>
        </authorList>
    </citation>
    <scope>NUCLEOTIDE SEQUENCE [LARGE SCALE GENOMIC DNA]</scope>
    <source>
        <strain evidence="1 2">DSM 17361</strain>
    </source>
</reference>
<accession>D1PWE1</accession>
<organism evidence="1 2">
    <name type="scientific">Hallella bergensis DSM 17361</name>
    <dbReference type="NCBI Taxonomy" id="585502"/>
    <lineage>
        <taxon>Bacteria</taxon>
        <taxon>Pseudomonadati</taxon>
        <taxon>Bacteroidota</taxon>
        <taxon>Bacteroidia</taxon>
        <taxon>Bacteroidales</taxon>
        <taxon>Prevotellaceae</taxon>
        <taxon>Hallella</taxon>
    </lineage>
</organism>
<dbReference type="Pfam" id="PF11276">
    <property type="entry name" value="DUF3078"/>
    <property type="match status" value="1"/>
</dbReference>
<dbReference type="eggNOG" id="COG3137">
    <property type="taxonomic scope" value="Bacteria"/>
</dbReference>
<evidence type="ECO:0008006" key="3">
    <source>
        <dbReference type="Google" id="ProtNLM"/>
    </source>
</evidence>
<dbReference type="AlphaFoldDB" id="D1PWE1"/>
<keyword evidence="2" id="KW-1185">Reference proteome</keyword>
<protein>
    <recommendedName>
        <fullName evidence="3">Outer membrane insertion signal domain protein</fullName>
    </recommendedName>
</protein>
<evidence type="ECO:0000313" key="2">
    <source>
        <dbReference type="Proteomes" id="UP000003160"/>
    </source>
</evidence>
<dbReference type="EMBL" id="ACKS01000056">
    <property type="protein sequence ID" value="EFA44272.1"/>
    <property type="molecule type" value="Genomic_DNA"/>
</dbReference>
<evidence type="ECO:0000313" key="1">
    <source>
        <dbReference type="EMBL" id="EFA44272.1"/>
    </source>
</evidence>
<name>D1PWE1_9BACT</name>
<comment type="caution">
    <text evidence="1">The sequence shown here is derived from an EMBL/GenBank/DDBJ whole genome shotgun (WGS) entry which is preliminary data.</text>
</comment>
<dbReference type="HOGENOM" id="CLU_035111_0_0_10"/>
<dbReference type="InterPro" id="IPR021428">
    <property type="entry name" value="DUF3078"/>
</dbReference>
<sequence length="439" mass="51316">MRWVATSYRYNVKPMKSMNKYKFGAILLMAVMLLPLTVLAKGDNHPVRYWLLPQRSLLNYEDSLRIFGDSLYRKDVVVPPTLSKQDMAPLFLPLTFYKNISHNAFVLNKDLSPLDLQLLHVYLRRPDMVESTQSELEKAGPTLAPKTVADKPTVMVKQPAAKEPDVMPVDVVVLKPNFWTLTGDYYLQFLQNYISENWYKGGESNYSMVGALTLEANYNNKSKFKWENKLEMKLGLQTSKSDSLHKLKTSTDMLRYTGRVGLQASKRWYYTFQVVATTQFMPNYKTNQHAVLADFISPLNVNTSIGMDYRVDWFKGRLKGTVHLAPLAHNFKYVDRLALASRYGIDEGKHVLHDFGSQMTLDLKWKFTDNILWQTRLYGYTTYHRGEIEWENTFTFQFNKYISTKFFVYPRFDDGRKRDDKHGYWQLKEYVSLGFSYNF</sequence>